<dbReference type="CDD" id="cd00431">
    <property type="entry name" value="cysteine_hydrolases"/>
    <property type="match status" value="1"/>
</dbReference>
<evidence type="ECO:0000259" key="2">
    <source>
        <dbReference type="Pfam" id="PF00857"/>
    </source>
</evidence>
<dbReference type="GO" id="GO:0016787">
    <property type="term" value="F:hydrolase activity"/>
    <property type="evidence" value="ECO:0007669"/>
    <property type="project" value="UniProtKB-KW"/>
</dbReference>
<dbReference type="AlphaFoldDB" id="A0A0D6MQ20"/>
<dbReference type="InterPro" id="IPR050272">
    <property type="entry name" value="Isochorismatase-like_hydrls"/>
</dbReference>
<reference evidence="3 4" key="1">
    <citation type="submission" date="2012-10" db="EMBL/GenBank/DDBJ databases">
        <title>Genome sequencing of Tanticharoenia sakaeratensis NBRC 103193.</title>
        <authorList>
            <person name="Azuma Y."/>
            <person name="Hadano H."/>
            <person name="Hirakawa H."/>
            <person name="Matsushita K."/>
        </authorList>
    </citation>
    <scope>NUCLEOTIDE SEQUENCE [LARGE SCALE GENOMIC DNA]</scope>
    <source>
        <strain evidence="3 4">NBRC 103193</strain>
    </source>
</reference>
<name>A0A0D6MQ20_9PROT</name>
<keyword evidence="4" id="KW-1185">Reference proteome</keyword>
<evidence type="ECO:0000313" key="3">
    <source>
        <dbReference type="EMBL" id="GAN55769.1"/>
    </source>
</evidence>
<gene>
    <name evidence="3" type="ORF">Tasa_058_043</name>
</gene>
<feature type="domain" description="Isochorismatase-like" evidence="2">
    <location>
        <begin position="14"/>
        <end position="196"/>
    </location>
</feature>
<comment type="caution">
    <text evidence="3">The sequence shown here is derived from an EMBL/GenBank/DDBJ whole genome shotgun (WGS) entry which is preliminary data.</text>
</comment>
<dbReference type="EMBL" id="BALE01000058">
    <property type="protein sequence ID" value="GAN55769.1"/>
    <property type="molecule type" value="Genomic_DNA"/>
</dbReference>
<evidence type="ECO:0000256" key="1">
    <source>
        <dbReference type="ARBA" id="ARBA00022801"/>
    </source>
</evidence>
<dbReference type="InterPro" id="IPR000868">
    <property type="entry name" value="Isochorismatase-like_dom"/>
</dbReference>
<keyword evidence="1 3" id="KW-0378">Hydrolase</keyword>
<dbReference type="PANTHER" id="PTHR43540">
    <property type="entry name" value="PEROXYUREIDOACRYLATE/UREIDOACRYLATE AMIDOHYDROLASE-RELATED"/>
    <property type="match status" value="1"/>
</dbReference>
<dbReference type="Gene3D" id="3.40.50.850">
    <property type="entry name" value="Isochorismatase-like"/>
    <property type="match status" value="1"/>
</dbReference>
<dbReference type="Pfam" id="PF00857">
    <property type="entry name" value="Isochorismatase"/>
    <property type="match status" value="1"/>
</dbReference>
<proteinExistence type="predicted"/>
<organism evidence="3 4">
    <name type="scientific">Tanticharoenia sakaeratensis NBRC 103193</name>
    <dbReference type="NCBI Taxonomy" id="1231623"/>
    <lineage>
        <taxon>Bacteria</taxon>
        <taxon>Pseudomonadati</taxon>
        <taxon>Pseudomonadota</taxon>
        <taxon>Alphaproteobacteria</taxon>
        <taxon>Acetobacterales</taxon>
        <taxon>Acetobacteraceae</taxon>
        <taxon>Tanticharoenia</taxon>
    </lineage>
</organism>
<dbReference type="STRING" id="1231623.Tasa_058_043"/>
<dbReference type="InterPro" id="IPR036380">
    <property type="entry name" value="Isochorismatase-like_sf"/>
</dbReference>
<accession>A0A0D6MQ20</accession>
<dbReference type="SUPFAM" id="SSF52499">
    <property type="entry name" value="Isochorismatase-like hydrolases"/>
    <property type="match status" value="1"/>
</dbReference>
<dbReference type="RefSeq" id="WP_241767830.1">
    <property type="nucleotide sequence ID" value="NZ_BALE01000058.1"/>
</dbReference>
<dbReference type="Proteomes" id="UP000032679">
    <property type="component" value="Unassembled WGS sequence"/>
</dbReference>
<evidence type="ECO:0000313" key="4">
    <source>
        <dbReference type="Proteomes" id="UP000032679"/>
    </source>
</evidence>
<protein>
    <submittedName>
        <fullName evidence="3">Peroxyureidoacrylate/ureidoacrylate amidohydrolase RutB</fullName>
    </submittedName>
</protein>
<sequence length="212" mass="22725">MNKLDPAIFAPAHTALLVIDIQKDFGAPGFAMAQAGMVMEPVEAALAASIRLIDAARSAHVPVVFIRVITRPETDSRAVRRFFERIGYGADAAAICRAGTEGAAYYRVAPEPGEIEVEKTLYNAFAGTRLETILRERGIETLVLCGLTTDCCVDGTARDAFERNFDVFIARDACAAFDPQTHENALAILGTHSAIAVDSASVREAWAVPAKA</sequence>